<dbReference type="Pfam" id="PF13344">
    <property type="entry name" value="Hydrolase_6"/>
    <property type="match status" value="1"/>
</dbReference>
<dbReference type="GO" id="GO:0009507">
    <property type="term" value="C:chloroplast"/>
    <property type="evidence" value="ECO:0007669"/>
    <property type="project" value="TreeGrafter"/>
</dbReference>
<dbReference type="SUPFAM" id="SSF56784">
    <property type="entry name" value="HAD-like"/>
    <property type="match status" value="1"/>
</dbReference>
<dbReference type="GO" id="GO:0016791">
    <property type="term" value="F:phosphatase activity"/>
    <property type="evidence" value="ECO:0007669"/>
    <property type="project" value="TreeGrafter"/>
</dbReference>
<dbReference type="Pfam" id="PF13242">
    <property type="entry name" value="Hydrolase_like"/>
    <property type="match status" value="1"/>
</dbReference>
<dbReference type="InterPro" id="IPR023214">
    <property type="entry name" value="HAD_sf"/>
</dbReference>
<dbReference type="Gene3D" id="3.40.50.1000">
    <property type="entry name" value="HAD superfamily/HAD-like"/>
    <property type="match status" value="2"/>
</dbReference>
<dbReference type="PANTHER" id="PTHR19288:SF90">
    <property type="entry name" value="OS08G0542600 PROTEIN"/>
    <property type="match status" value="1"/>
</dbReference>
<name>A0A7S0C8U6_9STRA</name>
<dbReference type="InterPro" id="IPR006357">
    <property type="entry name" value="HAD-SF_hydro_IIA"/>
</dbReference>
<protein>
    <submittedName>
        <fullName evidence="1">Uncharacterized protein</fullName>
    </submittedName>
</protein>
<proteinExistence type="predicted"/>
<reference evidence="1" key="1">
    <citation type="submission" date="2021-01" db="EMBL/GenBank/DDBJ databases">
        <authorList>
            <person name="Corre E."/>
            <person name="Pelletier E."/>
            <person name="Niang G."/>
            <person name="Scheremetjew M."/>
            <person name="Finn R."/>
            <person name="Kale V."/>
            <person name="Holt S."/>
            <person name="Cochrane G."/>
            <person name="Meng A."/>
            <person name="Brown T."/>
            <person name="Cohen L."/>
        </authorList>
    </citation>
    <scope>NUCLEOTIDE SEQUENCE</scope>
    <source>
        <strain evidence="1">CCAP1064/1</strain>
    </source>
</reference>
<organism evidence="1">
    <name type="scientific">Proboscia inermis</name>
    <dbReference type="NCBI Taxonomy" id="420281"/>
    <lineage>
        <taxon>Eukaryota</taxon>
        <taxon>Sar</taxon>
        <taxon>Stramenopiles</taxon>
        <taxon>Ochrophyta</taxon>
        <taxon>Bacillariophyta</taxon>
        <taxon>Coscinodiscophyceae</taxon>
        <taxon>Rhizosoleniophycidae</taxon>
        <taxon>Rhizosoleniales</taxon>
        <taxon>Rhizosoleniaceae</taxon>
        <taxon>Proboscia</taxon>
    </lineage>
</organism>
<dbReference type="AlphaFoldDB" id="A0A7S0C8U6"/>
<accession>A0A7S0C8U6</accession>
<dbReference type="InterPro" id="IPR036412">
    <property type="entry name" value="HAD-like_sf"/>
</dbReference>
<dbReference type="EMBL" id="HBEL01027184">
    <property type="protein sequence ID" value="CAD8416397.1"/>
    <property type="molecule type" value="Transcribed_RNA"/>
</dbReference>
<dbReference type="PANTHER" id="PTHR19288">
    <property type="entry name" value="4-NITROPHENYLPHOSPHATASE-RELATED"/>
    <property type="match status" value="1"/>
</dbReference>
<gene>
    <name evidence="1" type="ORF">PINE0816_LOCUS12532</name>
</gene>
<sequence length="322" mass="34505">MSETKDKPFTIHSSLSDLVSQYDGFILDQFGVMHNGSCGLPGAPECVEKLAAQNKKFIILSNTSSSSKATIAKLPKLGFDPINFEGAVTSGEEAGLHVSKAYQSKKVLWFTWANGATPSPLDFLARCGSGDSRGIEVADSIEDADFIIAHGCGVIRGSGKDGEAKETSLGSFHENGDFSVLDPVLEQCAKRNLPMVCANPDFIMVKPDGSKGHMPGKIGQRYESMGGKCEYFGKPHVPHFEACLRDLGLDRNRVAHVGDSLHHDVAGANNSGIASIFVTGGIHREDLGSPELGTLPTNEALQKLFKKEGQTPTHVIPLLRLD</sequence>
<evidence type="ECO:0000313" key="1">
    <source>
        <dbReference type="EMBL" id="CAD8416397.1"/>
    </source>
</evidence>